<gene>
    <name evidence="2" type="ORF">WCD74_22135</name>
</gene>
<dbReference type="EMBL" id="JBBEGN010000013">
    <property type="protein sequence ID" value="MEJ2870484.1"/>
    <property type="molecule type" value="Genomic_DNA"/>
</dbReference>
<keyword evidence="3" id="KW-1185">Reference proteome</keyword>
<name>A0ABU8MT37_9PSEU</name>
<protein>
    <submittedName>
        <fullName evidence="2">Helix-turn-helix domain-containing protein</fullName>
    </submittedName>
</protein>
<dbReference type="InterPro" id="IPR029016">
    <property type="entry name" value="GAF-like_dom_sf"/>
</dbReference>
<accession>A0ABU8MT37</accession>
<dbReference type="Gene3D" id="3.30.450.40">
    <property type="match status" value="1"/>
</dbReference>
<sequence length="414" mass="44175">MRDHGVNGRLGPLPASESGKIEPAAEVGCGRATSGGRPPTHPLAEVVPVVEELLTGPAQDPRLVVDITDGTGTVLWRNGASMTLGTSRATATKASSALSQPVKGRSAEDVVHRLNDRSRVAAPVMDPETGGVLGVIDVNEPAGTLAPAQRRLVTAAAWLAEHRLRDRLRAADARLVHRYRAHLMNLRGPGALVSPTGRVIAAEPHGRWPERIDLAAPNGVPGHPNLVVEPLAGAFLLHSERLGRRGTPRHAVSLRLVSGATPSVLVDGRASLLTRRPAEILTILSQHPEGVTAERLAVLLDGDNANPSTVRGGIRRLRSVLGDEILVSLPYRLDAVVDLDIEQVRALLGVGRIADALRACRHQFLLESEVERVRALGRELEVGLRSAVRDCGDPGLLRAWSAHPWGRGDSLTWP</sequence>
<dbReference type="RefSeq" id="WP_337697053.1">
    <property type="nucleotide sequence ID" value="NZ_JBBEGN010000013.1"/>
</dbReference>
<evidence type="ECO:0000313" key="3">
    <source>
        <dbReference type="Proteomes" id="UP001385809"/>
    </source>
</evidence>
<organism evidence="2 3">
    <name type="scientific">Actinomycetospora aurantiaca</name>
    <dbReference type="NCBI Taxonomy" id="3129233"/>
    <lineage>
        <taxon>Bacteria</taxon>
        <taxon>Bacillati</taxon>
        <taxon>Actinomycetota</taxon>
        <taxon>Actinomycetes</taxon>
        <taxon>Pseudonocardiales</taxon>
        <taxon>Pseudonocardiaceae</taxon>
        <taxon>Actinomycetospora</taxon>
    </lineage>
</organism>
<proteinExistence type="predicted"/>
<comment type="caution">
    <text evidence="2">The sequence shown here is derived from an EMBL/GenBank/DDBJ whole genome shotgun (WGS) entry which is preliminary data.</text>
</comment>
<evidence type="ECO:0000313" key="2">
    <source>
        <dbReference type="EMBL" id="MEJ2870484.1"/>
    </source>
</evidence>
<evidence type="ECO:0000256" key="1">
    <source>
        <dbReference type="SAM" id="MobiDB-lite"/>
    </source>
</evidence>
<reference evidence="2 3" key="1">
    <citation type="submission" date="2024-03" db="EMBL/GenBank/DDBJ databases">
        <title>Actinomycetospora sp. OC33-EN08, a novel actinomycete isolated from wild orchid (Aerides multiflora).</title>
        <authorList>
            <person name="Suriyachadkun C."/>
        </authorList>
    </citation>
    <scope>NUCLEOTIDE SEQUENCE [LARGE SCALE GENOMIC DNA]</scope>
    <source>
        <strain evidence="2 3">OC33-EN08</strain>
    </source>
</reference>
<feature type="region of interest" description="Disordered" evidence="1">
    <location>
        <begin position="1"/>
        <end position="22"/>
    </location>
</feature>
<dbReference type="Proteomes" id="UP001385809">
    <property type="component" value="Unassembled WGS sequence"/>
</dbReference>